<reference evidence="3 4" key="1">
    <citation type="submission" date="2018-06" db="EMBL/GenBank/DDBJ databases">
        <authorList>
            <consortium name="Pathogen Informatics"/>
            <person name="Doyle S."/>
        </authorList>
    </citation>
    <scope>NUCLEOTIDE SEQUENCE [LARGE SCALE GENOMIC DNA]</scope>
    <source>
        <strain evidence="3 4">NCTC11661</strain>
    </source>
</reference>
<dbReference type="PANTHER" id="PTHR42915">
    <property type="entry name" value="HYPOTHETICAL 460 KDA PROTEIN IN FEUA-SIGW INTERGENIC REGION [PRECURSOR]"/>
    <property type="match status" value="1"/>
</dbReference>
<name>A0A380ZTW0_9FLAO</name>
<feature type="domain" description="Peptidoglycan beta-N-acetylmuramidase NamZ C-terminal" evidence="2">
    <location>
        <begin position="275"/>
        <end position="414"/>
    </location>
</feature>
<dbReference type="Pfam" id="PF07075">
    <property type="entry name" value="NamZ_N"/>
    <property type="match status" value="1"/>
</dbReference>
<dbReference type="EMBL" id="UFTJ01000003">
    <property type="protein sequence ID" value="SUV52777.1"/>
    <property type="molecule type" value="Genomic_DNA"/>
</dbReference>
<organism evidence="3 4">
    <name type="scientific">Bergeyella zoohelcum</name>
    <dbReference type="NCBI Taxonomy" id="1015"/>
    <lineage>
        <taxon>Bacteria</taxon>
        <taxon>Pseudomonadati</taxon>
        <taxon>Bacteroidota</taxon>
        <taxon>Flavobacteriia</taxon>
        <taxon>Flavobacteriales</taxon>
        <taxon>Weeksellaceae</taxon>
        <taxon>Bergeyella</taxon>
    </lineage>
</organism>
<dbReference type="Pfam" id="PF20732">
    <property type="entry name" value="NamZ_C"/>
    <property type="match status" value="1"/>
</dbReference>
<dbReference type="Proteomes" id="UP000255515">
    <property type="component" value="Unassembled WGS sequence"/>
</dbReference>
<dbReference type="InterPro" id="IPR048502">
    <property type="entry name" value="NamZ_N"/>
</dbReference>
<dbReference type="GO" id="GO:0033922">
    <property type="term" value="F:peptidoglycan beta-N-acetylmuramidase activity"/>
    <property type="evidence" value="ECO:0007669"/>
    <property type="project" value="InterPro"/>
</dbReference>
<evidence type="ECO:0000259" key="1">
    <source>
        <dbReference type="Pfam" id="PF07075"/>
    </source>
</evidence>
<gene>
    <name evidence="3" type="ORF">NCTC11661_01920</name>
</gene>
<accession>A0A380ZTW0</accession>
<dbReference type="Gene3D" id="3.40.50.12170">
    <property type="entry name" value="Uncharacterised protein PF07075, DUF1343"/>
    <property type="match status" value="1"/>
</dbReference>
<sequence>MILGLKNIKILSILAVFLLGIPLFFSQNPSSSLKTGADQPEKYLHLLREKRVGVVTNHTGKIIRTLKYNASVNGGCALAIRKDTVSIVDFLLENKIDVKKVFAPEHGFRGTADAGEVVKNGIDQKTKLPIISLYDKNKKPSQEQIADIDILLFDIQDVGVRFYTYISTLSYIMEAAAENDKKVIVLDRPNPHDGYTDGPVLEPQFQSFVGLHPVPVIYGLTIGEYGLMVNGEGWLKGKLKADYILIKMENYSKNQRYSISNKPSPNLPNDVAIQLYPSLCFFEGTQVSVGRGTHLPFQIYGSPWMKNQSFSFVPKPTEGAKKPFLENQTCYGENLSHHRQKSRQLNLEWLIKAYQNFNHKEKKFFLENLFFDKLAGTDQLRKQILQGKTASEIRKSWKKGLYDFEKIRKKYMVYEE</sequence>
<dbReference type="Gene3D" id="3.90.1150.140">
    <property type="match status" value="1"/>
</dbReference>
<dbReference type="PIRSF" id="PIRSF016719">
    <property type="entry name" value="UCP016719"/>
    <property type="match status" value="1"/>
</dbReference>
<evidence type="ECO:0000313" key="4">
    <source>
        <dbReference type="Proteomes" id="UP000255515"/>
    </source>
</evidence>
<feature type="domain" description="Peptidoglycan beta-N-acetylmuramidase NamZ N-terminal" evidence="1">
    <location>
        <begin position="80"/>
        <end position="269"/>
    </location>
</feature>
<proteinExistence type="predicted"/>
<dbReference type="RefSeq" id="WP_002688096.1">
    <property type="nucleotide sequence ID" value="NZ_UFTJ01000003.1"/>
</dbReference>
<dbReference type="AlphaFoldDB" id="A0A380ZTW0"/>
<dbReference type="InterPro" id="IPR048503">
    <property type="entry name" value="NamZ_C"/>
</dbReference>
<evidence type="ECO:0000259" key="2">
    <source>
        <dbReference type="Pfam" id="PF20732"/>
    </source>
</evidence>
<dbReference type="PANTHER" id="PTHR42915:SF1">
    <property type="entry name" value="PEPTIDOGLYCAN BETA-N-ACETYLMURAMIDASE NAMZ"/>
    <property type="match status" value="1"/>
</dbReference>
<evidence type="ECO:0000313" key="3">
    <source>
        <dbReference type="EMBL" id="SUV52777.1"/>
    </source>
</evidence>
<dbReference type="InterPro" id="IPR008302">
    <property type="entry name" value="NamZ"/>
</dbReference>
<protein>
    <submittedName>
        <fullName evidence="3">Uncharacterized protein conserved in bacteria</fullName>
    </submittedName>
</protein>